<dbReference type="EMBL" id="BMEL01000001">
    <property type="protein sequence ID" value="GGF15213.1"/>
    <property type="molecule type" value="Genomic_DNA"/>
</dbReference>
<protein>
    <recommendedName>
        <fullName evidence="3">YolD-like protein</fullName>
    </recommendedName>
</protein>
<dbReference type="Pfam" id="PF08863">
    <property type="entry name" value="YolD"/>
    <property type="match status" value="1"/>
</dbReference>
<dbReference type="Proteomes" id="UP000660110">
    <property type="component" value="Unassembled WGS sequence"/>
</dbReference>
<sequence length="69" mass="7965">MQDRAFVHDIAMKNNLTIEIKYHNGHAYSYSQVKVIGMNEGTKKVNLVAENEKDELAICFYDIFEVTIL</sequence>
<accession>A0A917EW81</accession>
<evidence type="ECO:0000313" key="1">
    <source>
        <dbReference type="EMBL" id="GGF15213.1"/>
    </source>
</evidence>
<dbReference type="InterPro" id="IPR014962">
    <property type="entry name" value="YolD"/>
</dbReference>
<dbReference type="AlphaFoldDB" id="A0A917EW81"/>
<keyword evidence="2" id="KW-1185">Reference proteome</keyword>
<evidence type="ECO:0000313" key="2">
    <source>
        <dbReference type="Proteomes" id="UP000660110"/>
    </source>
</evidence>
<evidence type="ECO:0008006" key="3">
    <source>
        <dbReference type="Google" id="ProtNLM"/>
    </source>
</evidence>
<organism evidence="1 2">
    <name type="scientific">Halobacillus andaensis</name>
    <dbReference type="NCBI Taxonomy" id="1176239"/>
    <lineage>
        <taxon>Bacteria</taxon>
        <taxon>Bacillati</taxon>
        <taxon>Bacillota</taxon>
        <taxon>Bacilli</taxon>
        <taxon>Bacillales</taxon>
        <taxon>Bacillaceae</taxon>
        <taxon>Halobacillus</taxon>
    </lineage>
</organism>
<proteinExistence type="predicted"/>
<gene>
    <name evidence="1" type="ORF">GCM10010954_12280</name>
</gene>
<reference evidence="1" key="2">
    <citation type="submission" date="2020-09" db="EMBL/GenBank/DDBJ databases">
        <authorList>
            <person name="Sun Q."/>
            <person name="Zhou Y."/>
        </authorList>
    </citation>
    <scope>NUCLEOTIDE SEQUENCE</scope>
    <source>
        <strain evidence="1">CGMCC 1.12153</strain>
    </source>
</reference>
<comment type="caution">
    <text evidence="1">The sequence shown here is derived from an EMBL/GenBank/DDBJ whole genome shotgun (WGS) entry which is preliminary data.</text>
</comment>
<name>A0A917EW81_HALAA</name>
<reference evidence="1" key="1">
    <citation type="journal article" date="2014" name="Int. J. Syst. Evol. Microbiol.">
        <title>Complete genome sequence of Corynebacterium casei LMG S-19264T (=DSM 44701T), isolated from a smear-ripened cheese.</title>
        <authorList>
            <consortium name="US DOE Joint Genome Institute (JGI-PGF)"/>
            <person name="Walter F."/>
            <person name="Albersmeier A."/>
            <person name="Kalinowski J."/>
            <person name="Ruckert C."/>
        </authorList>
    </citation>
    <scope>NUCLEOTIDE SEQUENCE</scope>
    <source>
        <strain evidence="1">CGMCC 1.12153</strain>
    </source>
</reference>